<dbReference type="AlphaFoldDB" id="Q5P8F9"/>
<sequence>MTLVNFGHGPAIVIIYTSSIPLRDHRFFPVKPKGVFSRLPAT</sequence>
<dbReference type="EMBL" id="CR555306">
    <property type="protein sequence ID" value="CAI06400.1"/>
    <property type="molecule type" value="Genomic_DNA"/>
</dbReference>
<organism evidence="1 2">
    <name type="scientific">Aromatoleum aromaticum (strain DSM 19018 / LMG 30748 / EbN1)</name>
    <name type="common">Azoarcus sp. (strain EbN1)</name>
    <dbReference type="NCBI Taxonomy" id="76114"/>
    <lineage>
        <taxon>Bacteria</taxon>
        <taxon>Pseudomonadati</taxon>
        <taxon>Pseudomonadota</taxon>
        <taxon>Betaproteobacteria</taxon>
        <taxon>Rhodocyclales</taxon>
        <taxon>Rhodocyclaceae</taxon>
        <taxon>Aromatoleum</taxon>
    </lineage>
</organism>
<evidence type="ECO:0000313" key="2">
    <source>
        <dbReference type="Proteomes" id="UP000006552"/>
    </source>
</evidence>
<evidence type="ECO:0000313" key="1">
    <source>
        <dbReference type="EMBL" id="CAI06400.1"/>
    </source>
</evidence>
<dbReference type="Proteomes" id="UP000006552">
    <property type="component" value="Chromosome"/>
</dbReference>
<name>Q5P8F9_AROAE</name>
<protein>
    <submittedName>
        <fullName evidence="1">Uncharacterized protein</fullName>
    </submittedName>
</protein>
<gene>
    <name evidence="1" type="ORF">ebA541</name>
</gene>
<dbReference type="KEGG" id="eba:ebA541"/>
<reference evidence="1 2" key="1">
    <citation type="journal article" date="2005" name="Arch. Microbiol.">
        <title>The genome sequence of an anaerobic aromatic-degrading denitrifying bacterium, strain EbN1.</title>
        <authorList>
            <person name="Rabus R."/>
            <person name="Kube M."/>
            <person name="Heider J."/>
            <person name="Beck A."/>
            <person name="Heitmann K."/>
            <person name="Widdel F."/>
            <person name="Reinhardt R."/>
        </authorList>
    </citation>
    <scope>NUCLEOTIDE SEQUENCE [LARGE SCALE GENOMIC DNA]</scope>
    <source>
        <strain evidence="1 2">EbN1</strain>
    </source>
</reference>
<keyword evidence="2" id="KW-1185">Reference proteome</keyword>
<dbReference type="HOGENOM" id="CLU_3246492_0_0_4"/>
<accession>Q5P8F9</accession>
<proteinExistence type="predicted"/>